<proteinExistence type="inferred from homology"/>
<comment type="similarity">
    <text evidence="1">Belongs to the Cdt1 family.</text>
</comment>
<sequence length="629" mass="66460">MDGLSVSPRKRRVLLDDSVTTPKRQRILTQTPTPATSSRARGPSALPAEFAHIHALQRAITSALSQALAQSALSPDYDTGRLPNVVNHVGLASSAAAVGLKYNPTQEDIKRLCWLWEWDAEALPRSAAEPRTPPKLALALPKSPLAAHDDDDENPFLDASPVIKTPSKQSKDWLRGGMGFIVTPTTHLNREERKRVPAYGIGVEVDVAGDINAGLAYGSGIGGGGMASVARWAAAGETRKALLKTKLDRWIQLNSDKSPVPLPPLADLPPLTPGATLPASENAKHERTKKFLSSPSPGGNGSLRSKPPGRETPGSPTRSSSPTKRLFGLGVATGGSSRVVSTPSRLNAKAEAQEKEFAIPFPPTPSSSEPQTPSKHADNDGGSRPVTPVHPRSGGQELTTPTSSRTPSSATEQVASTPRQRALAERIRLRSLSSTPTSKRISSAPSTPGSGSGGMLGKGKSDALRKAENRRLCLLGRLTGVAESVWMSFSGASVAAGGSGLSMSRARRAKPMNEMVRAVVKSSPVPISEAEAHESLTMLTELCPFFLTCVAIQGEEWLEMPSSSSSASGSSSLSASASTSRTPPSSPGAGRVLDEIRTRSPRHVKNEAGGLREVRERIKRELDKADAWS</sequence>
<organism evidence="5 6">
    <name type="scientific">Exidia glandulosa HHB12029</name>
    <dbReference type="NCBI Taxonomy" id="1314781"/>
    <lineage>
        <taxon>Eukaryota</taxon>
        <taxon>Fungi</taxon>
        <taxon>Dikarya</taxon>
        <taxon>Basidiomycota</taxon>
        <taxon>Agaricomycotina</taxon>
        <taxon>Agaricomycetes</taxon>
        <taxon>Auriculariales</taxon>
        <taxon>Exidiaceae</taxon>
        <taxon>Exidia</taxon>
    </lineage>
</organism>
<evidence type="ECO:0000313" key="6">
    <source>
        <dbReference type="Proteomes" id="UP000077266"/>
    </source>
</evidence>
<dbReference type="AlphaFoldDB" id="A0A165R209"/>
<evidence type="ECO:0000259" key="4">
    <source>
        <dbReference type="Pfam" id="PF16679"/>
    </source>
</evidence>
<dbReference type="InterPro" id="IPR032054">
    <property type="entry name" value="Cdt1_C"/>
</dbReference>
<feature type="compositionally biased region" description="Polar residues" evidence="3">
    <location>
        <begin position="410"/>
        <end position="419"/>
    </location>
</feature>
<dbReference type="InterPro" id="IPR038090">
    <property type="entry name" value="Cdt1_C_WH_dom_sf"/>
</dbReference>
<feature type="compositionally biased region" description="Basic and acidic residues" evidence="3">
    <location>
        <begin position="592"/>
        <end position="616"/>
    </location>
</feature>
<feature type="compositionally biased region" description="Polar residues" evidence="3">
    <location>
        <begin position="23"/>
        <end position="39"/>
    </location>
</feature>
<feature type="compositionally biased region" description="Pro residues" evidence="3">
    <location>
        <begin position="260"/>
        <end position="272"/>
    </location>
</feature>
<evidence type="ECO:0000256" key="3">
    <source>
        <dbReference type="SAM" id="MobiDB-lite"/>
    </source>
</evidence>
<feature type="domain" description="DNA replication factor Cdt1 C-terminal" evidence="4">
    <location>
        <begin position="464"/>
        <end position="552"/>
    </location>
</feature>
<accession>A0A165R209</accession>
<evidence type="ECO:0000256" key="1">
    <source>
        <dbReference type="ARBA" id="ARBA00008356"/>
    </source>
</evidence>
<dbReference type="OrthoDB" id="3366139at2759"/>
<dbReference type="STRING" id="1314781.A0A165R209"/>
<dbReference type="Pfam" id="PF16679">
    <property type="entry name" value="CDT1_C"/>
    <property type="match status" value="1"/>
</dbReference>
<feature type="region of interest" description="Disordered" evidence="3">
    <location>
        <begin position="255"/>
        <end position="463"/>
    </location>
</feature>
<feature type="compositionally biased region" description="Low complexity" evidence="3">
    <location>
        <begin position="561"/>
        <end position="591"/>
    </location>
</feature>
<feature type="compositionally biased region" description="Low complexity" evidence="3">
    <location>
        <begin position="399"/>
        <end position="409"/>
    </location>
</feature>
<evidence type="ECO:0000256" key="2">
    <source>
        <dbReference type="ARBA" id="ARBA00023306"/>
    </source>
</evidence>
<feature type="compositionally biased region" description="Polar residues" evidence="3">
    <location>
        <begin position="334"/>
        <end position="345"/>
    </location>
</feature>
<gene>
    <name evidence="5" type="ORF">EXIGLDRAFT_828264</name>
</gene>
<feature type="compositionally biased region" description="Low complexity" evidence="3">
    <location>
        <begin position="312"/>
        <end position="323"/>
    </location>
</feature>
<dbReference type="Gene3D" id="1.10.10.1420">
    <property type="entry name" value="DNA replication factor Cdt1, C-terminal WH domain"/>
    <property type="match status" value="1"/>
</dbReference>
<feature type="region of interest" description="Disordered" evidence="3">
    <location>
        <begin position="561"/>
        <end position="616"/>
    </location>
</feature>
<dbReference type="InParanoid" id="A0A165R209"/>
<dbReference type="Proteomes" id="UP000077266">
    <property type="component" value="Unassembled WGS sequence"/>
</dbReference>
<evidence type="ECO:0000313" key="5">
    <source>
        <dbReference type="EMBL" id="KZW04387.1"/>
    </source>
</evidence>
<feature type="region of interest" description="Disordered" evidence="3">
    <location>
        <begin position="23"/>
        <end position="43"/>
    </location>
</feature>
<reference evidence="5 6" key="1">
    <citation type="journal article" date="2016" name="Mol. Biol. Evol.">
        <title>Comparative Genomics of Early-Diverging Mushroom-Forming Fungi Provides Insights into the Origins of Lignocellulose Decay Capabilities.</title>
        <authorList>
            <person name="Nagy L.G."/>
            <person name="Riley R."/>
            <person name="Tritt A."/>
            <person name="Adam C."/>
            <person name="Daum C."/>
            <person name="Floudas D."/>
            <person name="Sun H."/>
            <person name="Yadav J.S."/>
            <person name="Pangilinan J."/>
            <person name="Larsson K.H."/>
            <person name="Matsuura K."/>
            <person name="Barry K."/>
            <person name="Labutti K."/>
            <person name="Kuo R."/>
            <person name="Ohm R.A."/>
            <person name="Bhattacharya S.S."/>
            <person name="Shirouzu T."/>
            <person name="Yoshinaga Y."/>
            <person name="Martin F.M."/>
            <person name="Grigoriev I.V."/>
            <person name="Hibbett D.S."/>
        </authorList>
    </citation>
    <scope>NUCLEOTIDE SEQUENCE [LARGE SCALE GENOMIC DNA]</scope>
    <source>
        <strain evidence="5 6">HHB12029</strain>
    </source>
</reference>
<feature type="compositionally biased region" description="Low complexity" evidence="3">
    <location>
        <begin position="292"/>
        <end position="305"/>
    </location>
</feature>
<dbReference type="EMBL" id="KV425882">
    <property type="protein sequence ID" value="KZW04387.1"/>
    <property type="molecule type" value="Genomic_DNA"/>
</dbReference>
<feature type="compositionally biased region" description="Polar residues" evidence="3">
    <location>
        <begin position="431"/>
        <end position="441"/>
    </location>
</feature>
<protein>
    <recommendedName>
        <fullName evidence="4">DNA replication factor Cdt1 C-terminal domain-containing protein</fullName>
    </recommendedName>
</protein>
<keyword evidence="6" id="KW-1185">Reference proteome</keyword>
<name>A0A165R209_EXIGL</name>
<keyword evidence="2" id="KW-0131">Cell cycle</keyword>